<dbReference type="InterPro" id="IPR038441">
    <property type="entry name" value="THAP_Znf_sf"/>
</dbReference>
<keyword evidence="1" id="KW-0479">Metal-binding</keyword>
<name>A0A8K9XHC2_ONCMY</name>
<evidence type="ECO:0000313" key="9">
    <source>
        <dbReference type="Proteomes" id="UP000694395"/>
    </source>
</evidence>
<evidence type="ECO:0000256" key="3">
    <source>
        <dbReference type="ARBA" id="ARBA00022833"/>
    </source>
</evidence>
<dbReference type="PROSITE" id="PS50950">
    <property type="entry name" value="ZF_THAP"/>
    <property type="match status" value="1"/>
</dbReference>
<sequence>MVWCSVPGCANYKQAQAAGVTFHRLPVRDITRSRQWLAAIKNAAYDVNTALDKYPNVRVCSQHFQPEDFETDLRSQLMGLPGRRTLKSEVIPSIFPFTSKRKASDQPTSDPVFNESAKSTEINSVC</sequence>
<dbReference type="GO" id="GO:0008270">
    <property type="term" value="F:zinc ion binding"/>
    <property type="evidence" value="ECO:0007669"/>
    <property type="project" value="UniProtKB-KW"/>
</dbReference>
<dbReference type="PANTHER" id="PTHR46927">
    <property type="entry name" value="AGAP005574-PA"/>
    <property type="match status" value="1"/>
</dbReference>
<evidence type="ECO:0000256" key="2">
    <source>
        <dbReference type="ARBA" id="ARBA00022771"/>
    </source>
</evidence>
<evidence type="ECO:0000256" key="6">
    <source>
        <dbReference type="SAM" id="MobiDB-lite"/>
    </source>
</evidence>
<keyword evidence="2 5" id="KW-0863">Zinc-finger</keyword>
<dbReference type="SUPFAM" id="SSF57716">
    <property type="entry name" value="Glucocorticoid receptor-like (DNA-binding domain)"/>
    <property type="match status" value="1"/>
</dbReference>
<dbReference type="PANTHER" id="PTHR46927:SF3">
    <property type="entry name" value="THAP-TYPE DOMAIN-CONTAINING PROTEIN"/>
    <property type="match status" value="1"/>
</dbReference>
<dbReference type="InterPro" id="IPR052224">
    <property type="entry name" value="THAP_domain_protein"/>
</dbReference>
<dbReference type="Proteomes" id="UP000694395">
    <property type="component" value="Chromosome 8"/>
</dbReference>
<dbReference type="GO" id="GO:0003677">
    <property type="term" value="F:DNA binding"/>
    <property type="evidence" value="ECO:0007669"/>
    <property type="project" value="UniProtKB-UniRule"/>
</dbReference>
<evidence type="ECO:0000256" key="1">
    <source>
        <dbReference type="ARBA" id="ARBA00022723"/>
    </source>
</evidence>
<dbReference type="AlphaFoldDB" id="A0A8K9XHC2"/>
<dbReference type="GeneTree" id="ENSGT01000000216832"/>
<evidence type="ECO:0000259" key="7">
    <source>
        <dbReference type="PROSITE" id="PS50950"/>
    </source>
</evidence>
<keyword evidence="3" id="KW-0862">Zinc</keyword>
<feature type="region of interest" description="Disordered" evidence="6">
    <location>
        <begin position="100"/>
        <end position="126"/>
    </location>
</feature>
<keyword evidence="4 5" id="KW-0238">DNA-binding</keyword>
<dbReference type="Gene3D" id="6.20.210.20">
    <property type="entry name" value="THAP domain"/>
    <property type="match status" value="1"/>
</dbReference>
<protein>
    <recommendedName>
        <fullName evidence="7">THAP-type domain-containing protein</fullName>
    </recommendedName>
</protein>
<organism evidence="8 9">
    <name type="scientific">Oncorhynchus mykiss</name>
    <name type="common">Rainbow trout</name>
    <name type="synonym">Salmo gairdneri</name>
    <dbReference type="NCBI Taxonomy" id="8022"/>
    <lineage>
        <taxon>Eukaryota</taxon>
        <taxon>Metazoa</taxon>
        <taxon>Chordata</taxon>
        <taxon>Craniata</taxon>
        <taxon>Vertebrata</taxon>
        <taxon>Euteleostomi</taxon>
        <taxon>Actinopterygii</taxon>
        <taxon>Neopterygii</taxon>
        <taxon>Teleostei</taxon>
        <taxon>Protacanthopterygii</taxon>
        <taxon>Salmoniformes</taxon>
        <taxon>Salmonidae</taxon>
        <taxon>Salmoninae</taxon>
        <taxon>Oncorhynchus</taxon>
    </lineage>
</organism>
<dbReference type="SMART" id="SM00980">
    <property type="entry name" value="THAP"/>
    <property type="match status" value="1"/>
</dbReference>
<dbReference type="InterPro" id="IPR006612">
    <property type="entry name" value="THAP_Znf"/>
</dbReference>
<keyword evidence="9" id="KW-1185">Reference proteome</keyword>
<dbReference type="SMART" id="SM00692">
    <property type="entry name" value="DM3"/>
    <property type="match status" value="1"/>
</dbReference>
<evidence type="ECO:0000313" key="8">
    <source>
        <dbReference type="Ensembl" id="ENSOMYP00000134001.1"/>
    </source>
</evidence>
<accession>A0A8K9XHC2</accession>
<reference evidence="8" key="1">
    <citation type="submission" date="2020-07" db="EMBL/GenBank/DDBJ databases">
        <title>A long reads based de novo assembly of the rainbow trout Arlee double haploid line genome.</title>
        <authorList>
            <person name="Gao G."/>
            <person name="Palti Y."/>
        </authorList>
    </citation>
    <scope>NUCLEOTIDE SEQUENCE [LARGE SCALE GENOMIC DNA]</scope>
</reference>
<reference evidence="8" key="2">
    <citation type="submission" date="2025-08" db="UniProtKB">
        <authorList>
            <consortium name="Ensembl"/>
        </authorList>
    </citation>
    <scope>IDENTIFICATION</scope>
</reference>
<evidence type="ECO:0000256" key="5">
    <source>
        <dbReference type="PROSITE-ProRule" id="PRU00309"/>
    </source>
</evidence>
<dbReference type="Ensembl" id="ENSOMYT00000143990.1">
    <property type="protein sequence ID" value="ENSOMYP00000134001.1"/>
    <property type="gene ID" value="ENSOMYG00000064336.1"/>
</dbReference>
<evidence type="ECO:0000256" key="4">
    <source>
        <dbReference type="ARBA" id="ARBA00023125"/>
    </source>
</evidence>
<feature type="domain" description="THAP-type" evidence="7">
    <location>
        <begin position="1"/>
        <end position="95"/>
    </location>
</feature>
<feature type="compositionally biased region" description="Polar residues" evidence="6">
    <location>
        <begin position="105"/>
        <end position="126"/>
    </location>
</feature>
<proteinExistence type="predicted"/>
<dbReference type="Pfam" id="PF05485">
    <property type="entry name" value="THAP"/>
    <property type="match status" value="1"/>
</dbReference>
<reference evidence="8" key="3">
    <citation type="submission" date="2025-09" db="UniProtKB">
        <authorList>
            <consortium name="Ensembl"/>
        </authorList>
    </citation>
    <scope>IDENTIFICATION</scope>
</reference>